<protein>
    <recommendedName>
        <fullName evidence="7">Ankyrin-3</fullName>
    </recommendedName>
</protein>
<dbReference type="Pfam" id="PF00023">
    <property type="entry name" value="Ank"/>
    <property type="match status" value="1"/>
</dbReference>
<dbReference type="InterPro" id="IPR036770">
    <property type="entry name" value="Ankyrin_rpt-contain_sf"/>
</dbReference>
<evidence type="ECO:0000256" key="2">
    <source>
        <dbReference type="ARBA" id="ARBA00023043"/>
    </source>
</evidence>
<dbReference type="EMBL" id="JBJKBG010000008">
    <property type="protein sequence ID" value="KAL3728613.1"/>
    <property type="molecule type" value="Genomic_DNA"/>
</dbReference>
<name>A0ABD3JNP2_EUCGL</name>
<organism evidence="5 6">
    <name type="scientific">Eucalyptus globulus</name>
    <name type="common">Tasmanian blue gum</name>
    <dbReference type="NCBI Taxonomy" id="34317"/>
    <lineage>
        <taxon>Eukaryota</taxon>
        <taxon>Viridiplantae</taxon>
        <taxon>Streptophyta</taxon>
        <taxon>Embryophyta</taxon>
        <taxon>Tracheophyta</taxon>
        <taxon>Spermatophyta</taxon>
        <taxon>Magnoliopsida</taxon>
        <taxon>eudicotyledons</taxon>
        <taxon>Gunneridae</taxon>
        <taxon>Pentapetalae</taxon>
        <taxon>rosids</taxon>
        <taxon>malvids</taxon>
        <taxon>Myrtales</taxon>
        <taxon>Myrtaceae</taxon>
        <taxon>Myrtoideae</taxon>
        <taxon>Eucalypteae</taxon>
        <taxon>Eucalyptus</taxon>
    </lineage>
</organism>
<evidence type="ECO:0000256" key="1">
    <source>
        <dbReference type="ARBA" id="ARBA00022737"/>
    </source>
</evidence>
<keyword evidence="1" id="KW-0677">Repeat</keyword>
<evidence type="ECO:0000256" key="3">
    <source>
        <dbReference type="PROSITE-ProRule" id="PRU00023"/>
    </source>
</evidence>
<keyword evidence="2 3" id="KW-0040">ANK repeat</keyword>
<evidence type="ECO:0008006" key="7">
    <source>
        <dbReference type="Google" id="ProtNLM"/>
    </source>
</evidence>
<keyword evidence="6" id="KW-1185">Reference proteome</keyword>
<dbReference type="Proteomes" id="UP001634007">
    <property type="component" value="Unassembled WGS sequence"/>
</dbReference>
<comment type="caution">
    <text evidence="5">The sequence shown here is derived from an EMBL/GenBank/DDBJ whole genome shotgun (WGS) entry which is preliminary data.</text>
</comment>
<dbReference type="Gene3D" id="1.25.40.20">
    <property type="entry name" value="Ankyrin repeat-containing domain"/>
    <property type="match status" value="5"/>
</dbReference>
<reference evidence="5 6" key="1">
    <citation type="submission" date="2024-11" db="EMBL/GenBank/DDBJ databases">
        <title>Chromosome-level genome assembly of Eucalyptus globulus Labill. provides insights into its genome evolution.</title>
        <authorList>
            <person name="Li X."/>
        </authorList>
    </citation>
    <scope>NUCLEOTIDE SEQUENCE [LARGE SCALE GENOMIC DNA]</scope>
    <source>
        <strain evidence="5">CL2024</strain>
        <tissue evidence="5">Fresh tender leaves</tissue>
    </source>
</reference>
<dbReference type="InterPro" id="IPR002110">
    <property type="entry name" value="Ankyrin_rpt"/>
</dbReference>
<evidence type="ECO:0000313" key="5">
    <source>
        <dbReference type="EMBL" id="KAL3728613.1"/>
    </source>
</evidence>
<accession>A0ABD3JNP2</accession>
<feature type="repeat" description="ANK" evidence="3">
    <location>
        <begin position="598"/>
        <end position="630"/>
    </location>
</feature>
<dbReference type="PANTHER" id="PTHR24123:SF95">
    <property type="entry name" value="ANKYRIN-2-LIKE"/>
    <property type="match status" value="1"/>
</dbReference>
<evidence type="ECO:0000256" key="4">
    <source>
        <dbReference type="SAM" id="MobiDB-lite"/>
    </source>
</evidence>
<feature type="repeat" description="ANK" evidence="3">
    <location>
        <begin position="394"/>
        <end position="426"/>
    </location>
</feature>
<sequence length="808" mass="88135">MHGESISGISLRNSRKPRTPSASSLSLFRRSREEEDRISRPAAATADMTVFAGPGAGYFAGKQVVPVDYQAEVSQRLVDAAHGGDLRTAYECMLDPFVDVSFVGTVSLRSRRAEIVPRGECPHEVAVEYEEFRTEVTALFLAAQAGNLTLVRKLLSMGADVNQKLFRGYAITAAVREGHIKVAEVLMTAGASRDACEEALVEASYVGQPRISEMLMGSQMIRPHVAVHALVLACCRGFVAVVDALIKCGVDVNGTDRALLQSSKPSLHINVDCNPLIAAIISRQVSVVRRLLQADVRVDIEVRLGAWSWDVNTGEEYRVGAGLAEPYHVTWCVVEYFECSGAILRMLLRRLPSSSLHGRTLVHHAILCNNSKALDVLLTCGMDPECPLETTPKIGIRPIHLATRLGYLKVLQCLISAGCNLNSRTECGETALMISARRRNEECVKVLASAGADMALVSSACQSVESIAESVQWTLGFQQAVVDVIRAGKVPQSSNVKIFCPLMFVTQANDVEALKKLIGHADINLNEQDADGYTPAMRAATNGHIEALRVLVFAGANTKLKNKQGDTVKSLSELTQNGETFEAIMQEYELQKQLDNSAGISSLHHAARDGLIDMVCVLTSKGHDVNAFDADGYTPLMLAAKGGHSALCELLISHGARCSLENSRHETALSLLRLNGIGSDAEQVILDELARKLVLEGARVKKHTKCGRGAPHVKLLRMVGAAAVLRWGKSSRRNVICKQAEVGPSSSFRWNRRRKFDTDEQGMFHVVTTKNREIHFVCEGGNEMAQLWVRGIKLVTREAIFGRSEPRE</sequence>
<dbReference type="PROSITE" id="PS50088">
    <property type="entry name" value="ANK_REPEAT"/>
    <property type="match status" value="6"/>
</dbReference>
<dbReference type="SUPFAM" id="SSF48403">
    <property type="entry name" value="Ankyrin repeat"/>
    <property type="match status" value="2"/>
</dbReference>
<feature type="repeat" description="ANK" evidence="3">
    <location>
        <begin position="631"/>
        <end position="663"/>
    </location>
</feature>
<proteinExistence type="predicted"/>
<feature type="repeat" description="ANK" evidence="3">
    <location>
        <begin position="134"/>
        <end position="166"/>
    </location>
</feature>
<feature type="repeat" description="ANK" evidence="3">
    <location>
        <begin position="427"/>
        <end position="459"/>
    </location>
</feature>
<dbReference type="PANTHER" id="PTHR24123">
    <property type="entry name" value="ANKYRIN REPEAT-CONTAINING"/>
    <property type="match status" value="1"/>
</dbReference>
<dbReference type="PROSITE" id="PS50297">
    <property type="entry name" value="ANK_REP_REGION"/>
    <property type="match status" value="5"/>
</dbReference>
<feature type="compositionally biased region" description="Basic and acidic residues" evidence="4">
    <location>
        <begin position="30"/>
        <end position="39"/>
    </location>
</feature>
<feature type="region of interest" description="Disordered" evidence="4">
    <location>
        <begin position="1"/>
        <end position="40"/>
    </location>
</feature>
<dbReference type="InterPro" id="IPR051165">
    <property type="entry name" value="Multifunctional_ANK_Repeat"/>
</dbReference>
<gene>
    <name evidence="5" type="ORF">ACJRO7_033230</name>
</gene>
<feature type="repeat" description="ANK" evidence="3">
    <location>
        <begin position="531"/>
        <end position="563"/>
    </location>
</feature>
<evidence type="ECO:0000313" key="6">
    <source>
        <dbReference type="Proteomes" id="UP001634007"/>
    </source>
</evidence>
<dbReference type="AlphaFoldDB" id="A0ABD3JNP2"/>
<dbReference type="Pfam" id="PF12796">
    <property type="entry name" value="Ank_2"/>
    <property type="match status" value="3"/>
</dbReference>
<dbReference type="SMART" id="SM00248">
    <property type="entry name" value="ANK"/>
    <property type="match status" value="11"/>
</dbReference>